<reference evidence="5" key="1">
    <citation type="submission" date="2008-04" db="EMBL/GenBank/DDBJ databases">
        <title>NISC Comparative Sequencing Initiative.</title>
        <authorList>
            <person name="Antonellis A."/>
            <person name="Benjamin B."/>
            <person name="Blakesley R.W."/>
            <person name="Bouffard G.G."/>
            <person name="Brinkley C."/>
            <person name="Brooks S."/>
            <person name="Chu G."/>
            <person name="Chub I."/>
            <person name="Coleman H."/>
            <person name="Fuksenko T."/>
            <person name="Gestole M."/>
            <person name="Gregory M."/>
            <person name="Guan X."/>
            <person name="Gupta J."/>
            <person name="Gurson N."/>
            <person name="Han E."/>
            <person name="Han J."/>
            <person name="Hansen N."/>
            <person name="Hargrove A."/>
            <person name="Hines-Harris K."/>
            <person name="Ho S.-L."/>
            <person name="Hu P."/>
            <person name="Hunter G."/>
            <person name="Hurle B."/>
            <person name="Idol J.R."/>
            <person name="Johnson T."/>
            <person name="Knight E."/>
            <person name="Kwong P."/>
            <person name="Lee-Lin S.-Q."/>
            <person name="Legaspi R."/>
            <person name="Madden M."/>
            <person name="Maduro Q.L."/>
            <person name="Maduro V.B."/>
            <person name="Margulies E.H."/>
            <person name="Masiello C."/>
            <person name="Maskeri B."/>
            <person name="McDowell J."/>
            <person name="Merkulov G."/>
            <person name="Montemayor C."/>
            <person name="Mullikin J.C."/>
            <person name="Park M."/>
            <person name="Prasad A."/>
            <person name="Ramsahoye C."/>
            <person name="Reddix-Dugue N."/>
            <person name="Riebow N."/>
            <person name="Schandler K."/>
            <person name="Schueler M.G."/>
            <person name="Sison C."/>
            <person name="Smith L."/>
            <person name="Stantripop S."/>
            <person name="Thomas J.W."/>
            <person name="Thomas P.J."/>
            <person name="Tsipouri V."/>
            <person name="Young A."/>
            <person name="Green E.D."/>
        </authorList>
    </citation>
    <scope>NUCLEOTIDE SEQUENCE</scope>
</reference>
<feature type="domain" description="Large ribosomal subunit protein uL4 C-terminal" evidence="4">
    <location>
        <begin position="87"/>
        <end position="159"/>
    </location>
</feature>
<evidence type="ECO:0000256" key="1">
    <source>
        <dbReference type="ARBA" id="ARBA00010528"/>
    </source>
</evidence>
<dbReference type="InterPro" id="IPR023574">
    <property type="entry name" value="Ribosomal_uL4_dom_sf"/>
</dbReference>
<evidence type="ECO:0000259" key="4">
    <source>
        <dbReference type="Pfam" id="PF14374"/>
    </source>
</evidence>
<proteinExistence type="inferred from homology"/>
<evidence type="ECO:0000313" key="5">
    <source>
        <dbReference type="EMBL" id="ACC64543.1"/>
    </source>
</evidence>
<dbReference type="Pfam" id="PF14374">
    <property type="entry name" value="Ribos_L4_asso_C"/>
    <property type="match status" value="1"/>
</dbReference>
<dbReference type="Gene3D" id="3.40.1370.10">
    <property type="match status" value="1"/>
</dbReference>
<dbReference type="SUPFAM" id="SSF52166">
    <property type="entry name" value="Ribosomal protein L4"/>
    <property type="match status" value="1"/>
</dbReference>
<evidence type="ECO:0000256" key="2">
    <source>
        <dbReference type="ARBA" id="ARBA00022980"/>
    </source>
</evidence>
<dbReference type="EMBL" id="DP000713">
    <property type="protein sequence ID" value="ACC64543.1"/>
    <property type="molecule type" value="Genomic_DNA"/>
</dbReference>
<organism evidence="5">
    <name type="scientific">Rhinolophus ferrumequinum</name>
    <name type="common">Greater horseshoe bat</name>
    <dbReference type="NCBI Taxonomy" id="59479"/>
    <lineage>
        <taxon>Eukaryota</taxon>
        <taxon>Metazoa</taxon>
        <taxon>Chordata</taxon>
        <taxon>Craniata</taxon>
        <taxon>Vertebrata</taxon>
        <taxon>Euteleostomi</taxon>
        <taxon>Mammalia</taxon>
        <taxon>Eutheria</taxon>
        <taxon>Laurasiatheria</taxon>
        <taxon>Chiroptera</taxon>
        <taxon>Yinpterochiroptera</taxon>
        <taxon>Rhinolophoidea</taxon>
        <taxon>Rhinolophidae</taxon>
        <taxon>Rhinolophinae</taxon>
        <taxon>Rhinolophus</taxon>
    </lineage>
</organism>
<gene>
    <name evidence="5" type="primary">RPL4</name>
</gene>
<dbReference type="GO" id="GO:0005840">
    <property type="term" value="C:ribosome"/>
    <property type="evidence" value="ECO:0007669"/>
    <property type="project" value="UniProtKB-KW"/>
</dbReference>
<dbReference type="PANTHER" id="PTHR19431">
    <property type="entry name" value="60S RIBOSOMAL PROTEIN L4"/>
    <property type="match status" value="1"/>
</dbReference>
<dbReference type="InterPro" id="IPR002136">
    <property type="entry name" value="Ribosomal_uL4"/>
</dbReference>
<accession>B2KI83</accession>
<dbReference type="Pfam" id="PF00573">
    <property type="entry name" value="Ribosomal_L4"/>
    <property type="match status" value="1"/>
</dbReference>
<dbReference type="GO" id="GO:1990904">
    <property type="term" value="C:ribonucleoprotein complex"/>
    <property type="evidence" value="ECO:0007669"/>
    <property type="project" value="UniProtKB-KW"/>
</dbReference>
<sequence length="169" mass="19318">MRAGKGKMRNCHRIQCRGPCIISNEDNGVIKAFRNIPGMTLLNVSKLNTLKLPPGGHIGQFCFWTEGASHNLDNLCGTWRKAASLKSNYNLPMHRTLNTDLSRILKSPEIQRALRAPCKTIYHRVLKKNPLKNLRIILKLNPPTKTMRRNTILHQAKNHQLQGIKQQQR</sequence>
<dbReference type="InterPro" id="IPR045240">
    <property type="entry name" value="Ribosomal_uL4_euk/arch"/>
</dbReference>
<dbReference type="AlphaFoldDB" id="B2KI83"/>
<name>B2KI83_RHIFE</name>
<keyword evidence="3" id="KW-0687">Ribonucleoprotein</keyword>
<dbReference type="GO" id="GO:0003735">
    <property type="term" value="F:structural constituent of ribosome"/>
    <property type="evidence" value="ECO:0007669"/>
    <property type="project" value="InterPro"/>
</dbReference>
<evidence type="ECO:0000256" key="3">
    <source>
        <dbReference type="ARBA" id="ARBA00023274"/>
    </source>
</evidence>
<dbReference type="InterPro" id="IPR025755">
    <property type="entry name" value="Ribos_uL4_C_dom"/>
</dbReference>
<dbReference type="GO" id="GO:0006412">
    <property type="term" value="P:translation"/>
    <property type="evidence" value="ECO:0007669"/>
    <property type="project" value="InterPro"/>
</dbReference>
<comment type="similarity">
    <text evidence="1">Belongs to the universal ribosomal protein uL4 family.</text>
</comment>
<keyword evidence="2 5" id="KW-0689">Ribosomal protein</keyword>
<protein>
    <submittedName>
        <fullName evidence="5">Ribosomal protein L4 (Predicted)</fullName>
    </submittedName>
</protein>